<evidence type="ECO:0000256" key="8">
    <source>
        <dbReference type="ARBA" id="ARBA00022777"/>
    </source>
</evidence>
<dbReference type="InterPro" id="IPR013789">
    <property type="entry name" value="PTS_EIIA_man"/>
</dbReference>
<dbReference type="InterPro" id="IPR051471">
    <property type="entry name" value="Bacterial_PTS_sugar_comp"/>
</dbReference>
<dbReference type="InterPro" id="IPR036662">
    <property type="entry name" value="PTS_EIIA_man-typ_sf"/>
</dbReference>
<dbReference type="PANTHER" id="PTHR33799:SF1">
    <property type="entry name" value="PTS SYSTEM MANNOSE-SPECIFIC EIIAB COMPONENT-RELATED"/>
    <property type="match status" value="1"/>
</dbReference>
<evidence type="ECO:0000256" key="7">
    <source>
        <dbReference type="ARBA" id="ARBA00022683"/>
    </source>
</evidence>
<protein>
    <submittedName>
        <fullName evidence="10">Mannose/fructose/sorbose PTS transporter subunit IIA</fullName>
        <ecNumber evidence="10">2.7.1.-</ecNumber>
    </submittedName>
</protein>
<dbReference type="Pfam" id="PF03610">
    <property type="entry name" value="EIIA-man"/>
    <property type="match status" value="1"/>
</dbReference>
<dbReference type="AlphaFoldDB" id="A0AAU7QBN9"/>
<evidence type="ECO:0000256" key="6">
    <source>
        <dbReference type="ARBA" id="ARBA00022679"/>
    </source>
</evidence>
<keyword evidence="8" id="KW-0418">Kinase</keyword>
<proteinExistence type="predicted"/>
<evidence type="ECO:0000259" key="9">
    <source>
        <dbReference type="PROSITE" id="PS51096"/>
    </source>
</evidence>
<dbReference type="CDD" id="cd00006">
    <property type="entry name" value="PTS_IIA_man"/>
    <property type="match status" value="1"/>
</dbReference>
<dbReference type="EMBL" id="CP157947">
    <property type="protein sequence ID" value="XBS70348.1"/>
    <property type="molecule type" value="Genomic_DNA"/>
</dbReference>
<keyword evidence="5" id="KW-0762">Sugar transport</keyword>
<feature type="domain" description="PTS EIIA type-4" evidence="9">
    <location>
        <begin position="2"/>
        <end position="126"/>
    </location>
</feature>
<dbReference type="SUPFAM" id="SSF53062">
    <property type="entry name" value="PTS system fructose IIA component-like"/>
    <property type="match status" value="1"/>
</dbReference>
<sequence>MECFIMVVAHGRLANEFLATLDMLIGQQIDISAIDFMPGENLECLIKKLDKPVKAVDLAIPILFIVDMVSGSPFNACSFYVKNRKQTKLVAGANIPMLVNLLMDRDDVENIEELSEMAMTTGRNAIKNL</sequence>
<dbReference type="NCBIfam" id="TIGR00824">
    <property type="entry name" value="EIIA-man"/>
    <property type="match status" value="1"/>
</dbReference>
<gene>
    <name evidence="10" type="ORF">ABK905_03555</name>
</gene>
<dbReference type="InterPro" id="IPR004701">
    <property type="entry name" value="PTS_EIIA_man-typ"/>
</dbReference>
<dbReference type="PANTHER" id="PTHR33799">
    <property type="entry name" value="PTS PERMEASE-RELATED-RELATED"/>
    <property type="match status" value="1"/>
</dbReference>
<evidence type="ECO:0000256" key="1">
    <source>
        <dbReference type="ARBA" id="ARBA00004496"/>
    </source>
</evidence>
<dbReference type="PROSITE" id="PS51096">
    <property type="entry name" value="PTS_EIIA_TYPE_4"/>
    <property type="match status" value="1"/>
</dbReference>
<keyword evidence="2" id="KW-0813">Transport</keyword>
<dbReference type="GO" id="GO:0005737">
    <property type="term" value="C:cytoplasm"/>
    <property type="evidence" value="ECO:0007669"/>
    <property type="project" value="UniProtKB-SubCell"/>
</dbReference>
<organism evidence="10">
    <name type="scientific">Acerihabitans sp. KWT182</name>
    <dbReference type="NCBI Taxonomy" id="3157919"/>
    <lineage>
        <taxon>Bacteria</taxon>
        <taxon>Pseudomonadati</taxon>
        <taxon>Pseudomonadota</taxon>
        <taxon>Gammaproteobacteria</taxon>
        <taxon>Enterobacterales</taxon>
        <taxon>Pectobacteriaceae</taxon>
        <taxon>Acerihabitans</taxon>
    </lineage>
</organism>
<name>A0AAU7QBN9_9GAMM</name>
<dbReference type="GO" id="GO:0016020">
    <property type="term" value="C:membrane"/>
    <property type="evidence" value="ECO:0007669"/>
    <property type="project" value="InterPro"/>
</dbReference>
<evidence type="ECO:0000256" key="2">
    <source>
        <dbReference type="ARBA" id="ARBA00022448"/>
    </source>
</evidence>
<dbReference type="GO" id="GO:0016301">
    <property type="term" value="F:kinase activity"/>
    <property type="evidence" value="ECO:0007669"/>
    <property type="project" value="UniProtKB-KW"/>
</dbReference>
<accession>A0AAU7QBN9</accession>
<keyword evidence="3" id="KW-0963">Cytoplasm</keyword>
<dbReference type="GO" id="GO:0009401">
    <property type="term" value="P:phosphoenolpyruvate-dependent sugar phosphotransferase system"/>
    <property type="evidence" value="ECO:0007669"/>
    <property type="project" value="UniProtKB-KW"/>
</dbReference>
<evidence type="ECO:0000256" key="5">
    <source>
        <dbReference type="ARBA" id="ARBA00022597"/>
    </source>
</evidence>
<keyword evidence="7" id="KW-0598">Phosphotransferase system</keyword>
<dbReference type="EC" id="2.7.1.-" evidence="10"/>
<dbReference type="GO" id="GO:0016773">
    <property type="term" value="F:phosphotransferase activity, alcohol group as acceptor"/>
    <property type="evidence" value="ECO:0007669"/>
    <property type="project" value="InterPro"/>
</dbReference>
<evidence type="ECO:0000313" key="10">
    <source>
        <dbReference type="EMBL" id="XBS70348.1"/>
    </source>
</evidence>
<dbReference type="InterPro" id="IPR033887">
    <property type="entry name" value="PTS_IIA_man"/>
</dbReference>
<dbReference type="Gene3D" id="3.40.50.510">
    <property type="entry name" value="Phosphotransferase system, mannose-type IIA component"/>
    <property type="match status" value="1"/>
</dbReference>
<evidence type="ECO:0000256" key="3">
    <source>
        <dbReference type="ARBA" id="ARBA00022490"/>
    </source>
</evidence>
<reference evidence="10" key="1">
    <citation type="submission" date="2024-06" db="EMBL/GenBank/DDBJ databases">
        <authorList>
            <person name="Coelho C."/>
            <person name="Bento M."/>
            <person name="Garcia E."/>
            <person name="Camelo A."/>
            <person name="Brandao I."/>
            <person name="Espirito Santo C."/>
            <person name="Trovao J."/>
            <person name="Verissimo A."/>
            <person name="Costa J."/>
            <person name="Tiago I."/>
        </authorList>
    </citation>
    <scope>NUCLEOTIDE SEQUENCE</scope>
    <source>
        <strain evidence="10">KWT182</strain>
    </source>
</reference>
<keyword evidence="6 10" id="KW-0808">Transferase</keyword>
<evidence type="ECO:0000256" key="4">
    <source>
        <dbReference type="ARBA" id="ARBA00022553"/>
    </source>
</evidence>
<keyword evidence="4" id="KW-0597">Phosphoprotein</keyword>
<comment type="subcellular location">
    <subcellularLocation>
        <location evidence="1">Cytoplasm</location>
    </subcellularLocation>
</comment>